<dbReference type="Proteomes" id="UP000694844">
    <property type="component" value="Chromosome 2"/>
</dbReference>
<name>A0A8B8CIS5_CRAVI</name>
<reference evidence="2" key="1">
    <citation type="submission" date="2025-08" db="UniProtKB">
        <authorList>
            <consortium name="RefSeq"/>
        </authorList>
    </citation>
    <scope>IDENTIFICATION</scope>
    <source>
        <tissue evidence="2">Whole sample</tissue>
    </source>
</reference>
<proteinExistence type="predicted"/>
<dbReference type="AlphaFoldDB" id="A0A8B8CIS5"/>
<accession>A0A8B8CIS5</accession>
<keyword evidence="1" id="KW-1185">Reference proteome</keyword>
<protein>
    <submittedName>
        <fullName evidence="2">Uncharacterized protein LOC111118929</fullName>
    </submittedName>
</protein>
<evidence type="ECO:0000313" key="2">
    <source>
        <dbReference type="RefSeq" id="XP_022314356.1"/>
    </source>
</evidence>
<dbReference type="GeneID" id="111118929"/>
<evidence type="ECO:0000313" key="1">
    <source>
        <dbReference type="Proteomes" id="UP000694844"/>
    </source>
</evidence>
<dbReference type="RefSeq" id="XP_022314356.1">
    <property type="nucleotide sequence ID" value="XM_022458648.1"/>
</dbReference>
<dbReference type="KEGG" id="cvn:111118929"/>
<gene>
    <name evidence="2" type="primary">LOC111118929</name>
</gene>
<sequence length="156" mass="18240">MDELERDLGEFFCQLENCDEGQSQIFEDIIEAFDTYVNEILCAFNFEIGANDSINVTNLLFTDFLKLTDMFQSDQSFEVRGFLTHLQKYEKNRLCCLQGNISSFRPSSKVDRMPEIKEKIKFMKTDEMADLKDFLTLSENAIKIIVKVNYLFLTYS</sequence>
<organism evidence="1 2">
    <name type="scientific">Crassostrea virginica</name>
    <name type="common">Eastern oyster</name>
    <dbReference type="NCBI Taxonomy" id="6565"/>
    <lineage>
        <taxon>Eukaryota</taxon>
        <taxon>Metazoa</taxon>
        <taxon>Spiralia</taxon>
        <taxon>Lophotrochozoa</taxon>
        <taxon>Mollusca</taxon>
        <taxon>Bivalvia</taxon>
        <taxon>Autobranchia</taxon>
        <taxon>Pteriomorphia</taxon>
        <taxon>Ostreida</taxon>
        <taxon>Ostreoidea</taxon>
        <taxon>Ostreidae</taxon>
        <taxon>Crassostrea</taxon>
    </lineage>
</organism>